<feature type="transmembrane region" description="Helical" evidence="1">
    <location>
        <begin position="21"/>
        <end position="41"/>
    </location>
</feature>
<dbReference type="RefSeq" id="WP_155870292.1">
    <property type="nucleotide sequence ID" value="NZ_CP046322.1"/>
</dbReference>
<reference evidence="2 3" key="1">
    <citation type="submission" date="2019-11" db="EMBL/GenBank/DDBJ databases">
        <title>FDA dAtabase for Regulatory Grade micrObial Sequences (FDA-ARGOS): Supporting development and validation of Infectious Disease Dx tests.</title>
        <authorList>
            <person name="Kerrigan L."/>
            <person name="Long C."/>
            <person name="Tallon L."/>
            <person name="Sadzewicz L."/>
            <person name="Vavikolanu K."/>
            <person name="Mehta A."/>
            <person name="Aluvathingal J."/>
            <person name="Nadendla S."/>
            <person name="Yan Y."/>
            <person name="Sichtig H."/>
        </authorList>
    </citation>
    <scope>NUCLEOTIDE SEQUENCE [LARGE SCALE GENOMIC DNA]</scope>
    <source>
        <strain evidence="2 3">FDAARGOS_674</strain>
    </source>
</reference>
<sequence length="259" mass="25689">MNPGTAIPLLGRQFRALRASWATWALAAIALLFAATSPVTARYLPEILGGLVGGGSGGTPLPIDVSALPDPTPADAWAQWSSNLSQIVIVIVAIVAASAISADVARGTAIPLLARPITRTGLWATAFAAVTAVVAAVTVISTAAMVAVAALLFDDLASPDIRLIAGGTALWLLFAVSAIAVTMAASGAGASSLGAAAAGIAYFGLMAVAGIWPPMKEWSPAGLLAAADGTAEPGAIIVTIAVAAAAIVAGMAAFDRREL</sequence>
<evidence type="ECO:0000256" key="1">
    <source>
        <dbReference type="SAM" id="Phobius"/>
    </source>
</evidence>
<protein>
    <recommendedName>
        <fullName evidence="4">ABC transporter permease</fullName>
    </recommendedName>
</protein>
<evidence type="ECO:0000313" key="2">
    <source>
        <dbReference type="EMBL" id="QGS35344.1"/>
    </source>
</evidence>
<dbReference type="AlphaFoldDB" id="A0A6B8TI29"/>
<keyword evidence="1" id="KW-1133">Transmembrane helix</keyword>
<keyword evidence="1" id="KW-0472">Membrane</keyword>
<evidence type="ECO:0008006" key="4">
    <source>
        <dbReference type="Google" id="ProtNLM"/>
    </source>
</evidence>
<feature type="transmembrane region" description="Helical" evidence="1">
    <location>
        <begin position="164"/>
        <end position="186"/>
    </location>
</feature>
<accession>A0A6B8TI29</accession>
<feature type="transmembrane region" description="Helical" evidence="1">
    <location>
        <begin position="235"/>
        <end position="254"/>
    </location>
</feature>
<keyword evidence="1" id="KW-0812">Transmembrane</keyword>
<evidence type="ECO:0000313" key="3">
    <source>
        <dbReference type="Proteomes" id="UP000426857"/>
    </source>
</evidence>
<feature type="transmembrane region" description="Helical" evidence="1">
    <location>
        <begin position="193"/>
        <end position="215"/>
    </location>
</feature>
<dbReference type="EMBL" id="CP046322">
    <property type="protein sequence ID" value="QGS35344.1"/>
    <property type="molecule type" value="Genomic_DNA"/>
</dbReference>
<proteinExistence type="predicted"/>
<organism evidence="2 3">
    <name type="scientific">Corynebacterium xerosis</name>
    <dbReference type="NCBI Taxonomy" id="1725"/>
    <lineage>
        <taxon>Bacteria</taxon>
        <taxon>Bacillati</taxon>
        <taxon>Actinomycetota</taxon>
        <taxon>Actinomycetes</taxon>
        <taxon>Mycobacteriales</taxon>
        <taxon>Corynebacteriaceae</taxon>
        <taxon>Corynebacterium</taxon>
    </lineage>
</organism>
<dbReference type="Proteomes" id="UP000426857">
    <property type="component" value="Chromosome"/>
</dbReference>
<gene>
    <name evidence="2" type="ORF">FOB82_10775</name>
</gene>
<feature type="transmembrane region" description="Helical" evidence="1">
    <location>
        <begin position="126"/>
        <end position="152"/>
    </location>
</feature>
<dbReference type="KEGG" id="cxe:FOB82_10775"/>
<name>A0A6B8TI29_9CORY</name>
<feature type="transmembrane region" description="Helical" evidence="1">
    <location>
        <begin position="84"/>
        <end position="105"/>
    </location>
</feature>